<comment type="caution">
    <text evidence="3">The sequence shown here is derived from an EMBL/GenBank/DDBJ whole genome shotgun (WGS) entry which is preliminary data.</text>
</comment>
<feature type="region of interest" description="Disordered" evidence="1">
    <location>
        <begin position="1"/>
        <end position="23"/>
    </location>
</feature>
<dbReference type="Proteomes" id="UP000242367">
    <property type="component" value="Unassembled WGS sequence"/>
</dbReference>
<gene>
    <name evidence="3" type="primary">ugpQ_1</name>
    <name evidence="3" type="ORF">BTM25_03010</name>
</gene>
<evidence type="ECO:0000313" key="4">
    <source>
        <dbReference type="Proteomes" id="UP000242367"/>
    </source>
</evidence>
<dbReference type="Gene3D" id="3.20.20.190">
    <property type="entry name" value="Phosphatidylinositol (PI) phosphodiesterase"/>
    <property type="match status" value="1"/>
</dbReference>
<dbReference type="PROSITE" id="PS51704">
    <property type="entry name" value="GP_PDE"/>
    <property type="match status" value="1"/>
</dbReference>
<name>A0A2P4ULJ9_9ACTN</name>
<evidence type="ECO:0000313" key="3">
    <source>
        <dbReference type="EMBL" id="POM25917.1"/>
    </source>
</evidence>
<dbReference type="InterPro" id="IPR017946">
    <property type="entry name" value="PLC-like_Pdiesterase_TIM-brl"/>
</dbReference>
<feature type="domain" description="GP-PDE" evidence="2">
    <location>
        <begin position="35"/>
        <end position="316"/>
    </location>
</feature>
<keyword evidence="3" id="KW-0378">Hydrolase</keyword>
<evidence type="ECO:0000256" key="1">
    <source>
        <dbReference type="SAM" id="MobiDB-lite"/>
    </source>
</evidence>
<feature type="compositionally biased region" description="Basic and acidic residues" evidence="1">
    <location>
        <begin position="14"/>
        <end position="23"/>
    </location>
</feature>
<keyword evidence="4" id="KW-1185">Reference proteome</keyword>
<dbReference type="GO" id="GO:0006629">
    <property type="term" value="P:lipid metabolic process"/>
    <property type="evidence" value="ECO:0007669"/>
    <property type="project" value="InterPro"/>
</dbReference>
<dbReference type="GO" id="GO:0008889">
    <property type="term" value="F:glycerophosphodiester phosphodiesterase activity"/>
    <property type="evidence" value="ECO:0007669"/>
    <property type="project" value="UniProtKB-EC"/>
</dbReference>
<dbReference type="EMBL" id="MTBP01000001">
    <property type="protein sequence ID" value="POM25917.1"/>
    <property type="molecule type" value="Genomic_DNA"/>
</dbReference>
<dbReference type="AlphaFoldDB" id="A0A2P4ULJ9"/>
<sequence>MKQEPTSKPTARADAGERIPLVREGEDVNSFGGTVEIHGHRGARGLRPENTLPGFVHALDLGVDAVELDVGMTADGVVVLSHDQVLSAVNLADTAPAVAGDPLFPYVGRALGDLTFAQVRTLDASARRPVPGTADPFAATQRPVPGTRVPTLAEACALLGPSGRVELAVELKTDPDWPEARVRRFTVAVADVLAAHGLTSRSRLLAFDWRVLAAAAQCAPSLGRVALIERKTLRPGTRWLAGLPPADPVGAALAIGATVLSPERHLTTPALLADAHAVALPVAVWTVNDPAEMAWLTRLGADAIVTDYPDRLRAVLKALKLPLPSPTPVPAPA</sequence>
<accession>A0A2P4ULJ9</accession>
<reference evidence="3 4" key="1">
    <citation type="journal article" date="2017" name="Chemistry">
        <title>Isolation, Biosynthesis and Chemical Modifications of Rubterolones A-F: Rare Tropolone Alkaloids from Actinomadura sp. 5-2.</title>
        <authorList>
            <person name="Guo H."/>
            <person name="Benndorf R."/>
            <person name="Leichnitz D."/>
            <person name="Klassen J.L."/>
            <person name="Vollmers J."/>
            <person name="Gorls H."/>
            <person name="Steinacker M."/>
            <person name="Weigel C."/>
            <person name="Dahse H.M."/>
            <person name="Kaster A.K."/>
            <person name="de Beer Z.W."/>
            <person name="Poulsen M."/>
            <person name="Beemelmanns C."/>
        </authorList>
    </citation>
    <scope>NUCLEOTIDE SEQUENCE [LARGE SCALE GENOMIC DNA]</scope>
    <source>
        <strain evidence="3 4">5-2</strain>
    </source>
</reference>
<evidence type="ECO:0000259" key="2">
    <source>
        <dbReference type="PROSITE" id="PS51704"/>
    </source>
</evidence>
<dbReference type="SUPFAM" id="SSF51695">
    <property type="entry name" value="PLC-like phosphodiesterases"/>
    <property type="match status" value="1"/>
</dbReference>
<dbReference type="PANTHER" id="PTHR46211">
    <property type="entry name" value="GLYCEROPHOSPHORYL DIESTER PHOSPHODIESTERASE"/>
    <property type="match status" value="1"/>
</dbReference>
<dbReference type="EC" id="3.1.4.46" evidence="3"/>
<organism evidence="3 4">
    <name type="scientific">Actinomadura rubteroloni</name>
    <dbReference type="NCBI Taxonomy" id="1926885"/>
    <lineage>
        <taxon>Bacteria</taxon>
        <taxon>Bacillati</taxon>
        <taxon>Actinomycetota</taxon>
        <taxon>Actinomycetes</taxon>
        <taxon>Streptosporangiales</taxon>
        <taxon>Thermomonosporaceae</taxon>
        <taxon>Actinomadura</taxon>
    </lineage>
</organism>
<dbReference type="Pfam" id="PF03009">
    <property type="entry name" value="GDPD"/>
    <property type="match status" value="1"/>
</dbReference>
<protein>
    <submittedName>
        <fullName evidence="3">Glycerophosphoryl diester phosphodiesterase</fullName>
        <ecNumber evidence="3">3.1.4.46</ecNumber>
    </submittedName>
</protein>
<dbReference type="InterPro" id="IPR030395">
    <property type="entry name" value="GP_PDE_dom"/>
</dbReference>
<proteinExistence type="predicted"/>
<dbReference type="PANTHER" id="PTHR46211:SF14">
    <property type="entry name" value="GLYCEROPHOSPHODIESTER PHOSPHODIESTERASE"/>
    <property type="match status" value="1"/>
</dbReference>